<comment type="caution">
    <text evidence="2">The sequence shown here is derived from an EMBL/GenBank/DDBJ whole genome shotgun (WGS) entry which is preliminary data.</text>
</comment>
<reference evidence="2 3" key="1">
    <citation type="submission" date="2018-08" db="EMBL/GenBank/DDBJ databases">
        <title>Recombination of ecologically and evolutionarily significant loci maintains genetic cohesion in the Pseudomonas syringae species complex.</title>
        <authorList>
            <person name="Dillon M."/>
            <person name="Thakur S."/>
            <person name="Almeida R.N.D."/>
            <person name="Weir B.S."/>
            <person name="Guttman D.S."/>
        </authorList>
    </citation>
    <scope>NUCLEOTIDE SEQUENCE [LARGE SCALE GENOMIC DNA]</scope>
    <source>
        <strain evidence="2 3">88_10</strain>
    </source>
</reference>
<evidence type="ECO:0000256" key="1">
    <source>
        <dbReference type="SAM" id="MobiDB-lite"/>
    </source>
</evidence>
<feature type="compositionally biased region" description="Basic and acidic residues" evidence="1">
    <location>
        <begin position="1"/>
        <end position="14"/>
    </location>
</feature>
<organism evidence="2 3">
    <name type="scientific">Pseudomonas syringae pv. maculicola</name>
    <dbReference type="NCBI Taxonomy" id="59511"/>
    <lineage>
        <taxon>Bacteria</taxon>
        <taxon>Pseudomonadati</taxon>
        <taxon>Pseudomonadota</taxon>
        <taxon>Gammaproteobacteria</taxon>
        <taxon>Pseudomonadales</taxon>
        <taxon>Pseudomonadaceae</taxon>
        <taxon>Pseudomonas</taxon>
    </lineage>
</organism>
<dbReference type="AlphaFoldDB" id="A0A3M2U7E7"/>
<dbReference type="Proteomes" id="UP000282378">
    <property type="component" value="Unassembled WGS sequence"/>
</dbReference>
<evidence type="ECO:0000313" key="2">
    <source>
        <dbReference type="EMBL" id="RML22904.1"/>
    </source>
</evidence>
<protein>
    <submittedName>
        <fullName evidence="2">Uncharacterized protein</fullName>
    </submittedName>
</protein>
<name>A0A3M2U7E7_PSEYM</name>
<proteinExistence type="predicted"/>
<gene>
    <name evidence="2" type="ORF">APX70_200504</name>
</gene>
<dbReference type="EMBL" id="RBNL01004821">
    <property type="protein sequence ID" value="RML22904.1"/>
    <property type="molecule type" value="Genomic_DNA"/>
</dbReference>
<feature type="region of interest" description="Disordered" evidence="1">
    <location>
        <begin position="1"/>
        <end position="51"/>
    </location>
</feature>
<sequence>MSLRRSDRRRDSQHRARRSLADQSGQGHVPGRHGPLPGPHVWPGSGRDHCA</sequence>
<evidence type="ECO:0000313" key="3">
    <source>
        <dbReference type="Proteomes" id="UP000282378"/>
    </source>
</evidence>
<accession>A0A3M2U7E7</accession>